<evidence type="ECO:0000313" key="2">
    <source>
        <dbReference type="EMBL" id="TXL74408.1"/>
    </source>
</evidence>
<proteinExistence type="predicted"/>
<feature type="region of interest" description="Disordered" evidence="1">
    <location>
        <begin position="1"/>
        <end position="25"/>
    </location>
</feature>
<dbReference type="Proteomes" id="UP000321638">
    <property type="component" value="Unassembled WGS sequence"/>
</dbReference>
<dbReference type="OrthoDB" id="963455at2"/>
<organism evidence="2 3">
    <name type="scientific">Vineibacter terrae</name>
    <dbReference type="NCBI Taxonomy" id="2586908"/>
    <lineage>
        <taxon>Bacteria</taxon>
        <taxon>Pseudomonadati</taxon>
        <taxon>Pseudomonadota</taxon>
        <taxon>Alphaproteobacteria</taxon>
        <taxon>Hyphomicrobiales</taxon>
        <taxon>Vineibacter</taxon>
    </lineage>
</organism>
<keyword evidence="3" id="KW-1185">Reference proteome</keyword>
<sequence length="109" mass="11528">MGTGGGDCPTLRWSTSNGPSGTAMRKAAEKVIAVSAFKPRSLAVIDDVASRRTSRVVLTRRGKPVAAIVPVDPEPLEDLWGAMRGSVKVPSGVDVTEPIGENWDADRDI</sequence>
<dbReference type="EMBL" id="VDUZ01000018">
    <property type="protein sequence ID" value="TXL74408.1"/>
    <property type="molecule type" value="Genomic_DNA"/>
</dbReference>
<reference evidence="2 3" key="1">
    <citation type="submission" date="2019-06" db="EMBL/GenBank/DDBJ databases">
        <title>New taxonomy in bacterial strain CC-CFT640, isolated from vineyard.</title>
        <authorList>
            <person name="Lin S.-Y."/>
            <person name="Tsai C.-F."/>
            <person name="Young C.-C."/>
        </authorList>
    </citation>
    <scope>NUCLEOTIDE SEQUENCE [LARGE SCALE GENOMIC DNA]</scope>
    <source>
        <strain evidence="2 3">CC-CFT640</strain>
    </source>
</reference>
<accession>A0A5C8PKJ0</accession>
<name>A0A5C8PKJ0_9HYPH</name>
<dbReference type="NCBIfam" id="TIGR01552">
    <property type="entry name" value="phd_fam"/>
    <property type="match status" value="1"/>
</dbReference>
<evidence type="ECO:0000256" key="1">
    <source>
        <dbReference type="SAM" id="MobiDB-lite"/>
    </source>
</evidence>
<comment type="caution">
    <text evidence="2">The sequence shown here is derived from an EMBL/GenBank/DDBJ whole genome shotgun (WGS) entry which is preliminary data.</text>
</comment>
<gene>
    <name evidence="2" type="ORF">FHP25_16690</name>
</gene>
<dbReference type="AlphaFoldDB" id="A0A5C8PKJ0"/>
<dbReference type="Gene3D" id="3.40.1620.10">
    <property type="entry name" value="YefM-like domain"/>
    <property type="match status" value="1"/>
</dbReference>
<evidence type="ECO:0000313" key="3">
    <source>
        <dbReference type="Proteomes" id="UP000321638"/>
    </source>
</evidence>
<protein>
    <submittedName>
        <fullName evidence="2">Type II toxin-antitoxin system prevent-host-death family antitoxin</fullName>
    </submittedName>
</protein>